<keyword evidence="1" id="KW-0732">Signal</keyword>
<gene>
    <name evidence="2" type="ORF">ACFQ1U_11705</name>
</gene>
<name>A0ABW3JU58_9FLAO</name>
<dbReference type="Pfam" id="PF11138">
    <property type="entry name" value="DUF2911"/>
    <property type="match status" value="1"/>
</dbReference>
<feature type="signal peptide" evidence="1">
    <location>
        <begin position="1"/>
        <end position="18"/>
    </location>
</feature>
<comment type="caution">
    <text evidence="2">The sequence shown here is derived from an EMBL/GenBank/DDBJ whole genome shotgun (WGS) entry which is preliminary data.</text>
</comment>
<dbReference type="RefSeq" id="WP_386108574.1">
    <property type="nucleotide sequence ID" value="NZ_JBHTJR010000051.1"/>
</dbReference>
<accession>A0ABW3JU58</accession>
<organism evidence="2 3">
    <name type="scientific">Tenacibaculum geojense</name>
    <dbReference type="NCBI Taxonomy" id="915352"/>
    <lineage>
        <taxon>Bacteria</taxon>
        <taxon>Pseudomonadati</taxon>
        <taxon>Bacteroidota</taxon>
        <taxon>Flavobacteriia</taxon>
        <taxon>Flavobacteriales</taxon>
        <taxon>Flavobacteriaceae</taxon>
        <taxon>Tenacibaculum</taxon>
    </lineage>
</organism>
<keyword evidence="3" id="KW-1185">Reference proteome</keyword>
<proteinExistence type="predicted"/>
<dbReference type="EMBL" id="JBHTJR010000051">
    <property type="protein sequence ID" value="MFD0993874.1"/>
    <property type="molecule type" value="Genomic_DNA"/>
</dbReference>
<evidence type="ECO:0000313" key="2">
    <source>
        <dbReference type="EMBL" id="MFD0993874.1"/>
    </source>
</evidence>
<dbReference type="Proteomes" id="UP001597062">
    <property type="component" value="Unassembled WGS sequence"/>
</dbReference>
<sequence length="276" mass="31600">MKKYIIIALMFMSASILAQLKIPNLSSTATFSQDIGLTTVEVAYSRPSKKNRKIFNGILPYGQYWRTGANIATKFSFSKSIIINGKLLEKGDYTLLTIPEKSSWKVKWYVYESTNWNNYKEKTPIISLDIPVQRIQETIETFSMTFQNVTLQSADLFIEWENTRIVIPFEVSEHEEIIKSIDKSLSGPSTSEYFRAALYYHETKTDLQKALTYIQKVTSSDNALFFQVTREALILQDLSKNKEALLVAKRALELSKKAKNKDFIKINSDIISALSK</sequence>
<evidence type="ECO:0000256" key="1">
    <source>
        <dbReference type="SAM" id="SignalP"/>
    </source>
</evidence>
<dbReference type="InterPro" id="IPR021314">
    <property type="entry name" value="DUF2911"/>
</dbReference>
<reference evidence="3" key="1">
    <citation type="journal article" date="2019" name="Int. J. Syst. Evol. Microbiol.">
        <title>The Global Catalogue of Microorganisms (GCM) 10K type strain sequencing project: providing services to taxonomists for standard genome sequencing and annotation.</title>
        <authorList>
            <consortium name="The Broad Institute Genomics Platform"/>
            <consortium name="The Broad Institute Genome Sequencing Center for Infectious Disease"/>
            <person name="Wu L."/>
            <person name="Ma J."/>
        </authorList>
    </citation>
    <scope>NUCLEOTIDE SEQUENCE [LARGE SCALE GENOMIC DNA]</scope>
    <source>
        <strain evidence="3">CCUG 60527</strain>
    </source>
</reference>
<evidence type="ECO:0000313" key="3">
    <source>
        <dbReference type="Proteomes" id="UP001597062"/>
    </source>
</evidence>
<protein>
    <submittedName>
        <fullName evidence="2">DUF2911 domain-containing protein</fullName>
    </submittedName>
</protein>
<feature type="chain" id="PRO_5047541143" evidence="1">
    <location>
        <begin position="19"/>
        <end position="276"/>
    </location>
</feature>